<dbReference type="Proteomes" id="UP000092154">
    <property type="component" value="Unassembled WGS sequence"/>
</dbReference>
<name>A0A1B7N9X3_9AGAM</name>
<reference evidence="2 3" key="1">
    <citation type="submission" date="2016-06" db="EMBL/GenBank/DDBJ databases">
        <title>Comparative genomics of the ectomycorrhizal sister species Rhizopogon vinicolor and Rhizopogon vesiculosus (Basidiomycota: Boletales) reveals a divergence of the mating type B locus.</title>
        <authorList>
            <consortium name="DOE Joint Genome Institute"/>
            <person name="Mujic A.B."/>
            <person name="Kuo A."/>
            <person name="Tritt A."/>
            <person name="Lipzen A."/>
            <person name="Chen C."/>
            <person name="Johnson J."/>
            <person name="Sharma A."/>
            <person name="Barry K."/>
            <person name="Grigoriev I.V."/>
            <person name="Spatafora J.W."/>
        </authorList>
    </citation>
    <scope>NUCLEOTIDE SEQUENCE [LARGE SCALE GENOMIC DNA]</scope>
    <source>
        <strain evidence="2 3">AM-OR11-026</strain>
    </source>
</reference>
<keyword evidence="3" id="KW-1185">Reference proteome</keyword>
<dbReference type="OrthoDB" id="3170343at2759"/>
<feature type="region of interest" description="Disordered" evidence="1">
    <location>
        <begin position="1"/>
        <end position="180"/>
    </location>
</feature>
<feature type="compositionally biased region" description="Polar residues" evidence="1">
    <location>
        <begin position="64"/>
        <end position="75"/>
    </location>
</feature>
<feature type="compositionally biased region" description="Basic and acidic residues" evidence="1">
    <location>
        <begin position="165"/>
        <end position="180"/>
    </location>
</feature>
<dbReference type="AlphaFoldDB" id="A0A1B7N9X3"/>
<dbReference type="EMBL" id="KV448174">
    <property type="protein sequence ID" value="OAX41663.1"/>
    <property type="molecule type" value="Genomic_DNA"/>
</dbReference>
<evidence type="ECO:0000256" key="1">
    <source>
        <dbReference type="SAM" id="MobiDB-lite"/>
    </source>
</evidence>
<feature type="compositionally biased region" description="Gly residues" evidence="1">
    <location>
        <begin position="39"/>
        <end position="57"/>
    </location>
</feature>
<feature type="compositionally biased region" description="Polar residues" evidence="1">
    <location>
        <begin position="1"/>
        <end position="30"/>
    </location>
</feature>
<proteinExistence type="predicted"/>
<dbReference type="InParanoid" id="A0A1B7N9X3"/>
<accession>A0A1B7N9X3</accession>
<gene>
    <name evidence="2" type="ORF">K503DRAFT_767463</name>
</gene>
<organism evidence="2 3">
    <name type="scientific">Rhizopogon vinicolor AM-OR11-026</name>
    <dbReference type="NCBI Taxonomy" id="1314800"/>
    <lineage>
        <taxon>Eukaryota</taxon>
        <taxon>Fungi</taxon>
        <taxon>Dikarya</taxon>
        <taxon>Basidiomycota</taxon>
        <taxon>Agaricomycotina</taxon>
        <taxon>Agaricomycetes</taxon>
        <taxon>Agaricomycetidae</taxon>
        <taxon>Boletales</taxon>
        <taxon>Suillineae</taxon>
        <taxon>Rhizopogonaceae</taxon>
        <taxon>Rhizopogon</taxon>
    </lineage>
</organism>
<evidence type="ECO:0000313" key="2">
    <source>
        <dbReference type="EMBL" id="OAX41663.1"/>
    </source>
</evidence>
<evidence type="ECO:0000313" key="3">
    <source>
        <dbReference type="Proteomes" id="UP000092154"/>
    </source>
</evidence>
<protein>
    <submittedName>
        <fullName evidence="2">Uncharacterized protein</fullName>
    </submittedName>
</protein>
<sequence>MSYDQGNQGSRRNYNDDSNFSPFDANQDTNAGGDSTLSGGHGGSGFGQAGGYTGSQGRGAARQTWDTDNNYSQTDPGMAGNRGVQDTQDMNIPGAGRMGGEQDTGSYGQTVGGQGQGRSRGYERDNDEYDDSGVGQGAGAGRTQKASLGSKVLGGVEKMAGKVTKKPELEGRGEQHQSGF</sequence>
<dbReference type="STRING" id="1314800.A0A1B7N9X3"/>